<evidence type="ECO:0000313" key="2">
    <source>
        <dbReference type="Proteomes" id="UP000499080"/>
    </source>
</evidence>
<evidence type="ECO:0000313" key="1">
    <source>
        <dbReference type="EMBL" id="GBM76359.1"/>
    </source>
</evidence>
<protein>
    <submittedName>
        <fullName evidence="1">Uncharacterized protein</fullName>
    </submittedName>
</protein>
<dbReference type="AlphaFoldDB" id="A0A4Y2IGG6"/>
<name>A0A4Y2IGG6_ARAVE</name>
<proteinExistence type="predicted"/>
<comment type="caution">
    <text evidence="1">The sequence shown here is derived from an EMBL/GenBank/DDBJ whole genome shotgun (WGS) entry which is preliminary data.</text>
</comment>
<organism evidence="1 2">
    <name type="scientific">Araneus ventricosus</name>
    <name type="common">Orbweaver spider</name>
    <name type="synonym">Epeira ventricosa</name>
    <dbReference type="NCBI Taxonomy" id="182803"/>
    <lineage>
        <taxon>Eukaryota</taxon>
        <taxon>Metazoa</taxon>
        <taxon>Ecdysozoa</taxon>
        <taxon>Arthropoda</taxon>
        <taxon>Chelicerata</taxon>
        <taxon>Arachnida</taxon>
        <taxon>Araneae</taxon>
        <taxon>Araneomorphae</taxon>
        <taxon>Entelegynae</taxon>
        <taxon>Araneoidea</taxon>
        <taxon>Araneidae</taxon>
        <taxon>Araneus</taxon>
    </lineage>
</organism>
<accession>A0A4Y2IGG6</accession>
<keyword evidence="2" id="KW-1185">Reference proteome</keyword>
<gene>
    <name evidence="1" type="ORF">AVEN_36975_1</name>
</gene>
<reference evidence="1 2" key="1">
    <citation type="journal article" date="2019" name="Sci. Rep.">
        <title>Orb-weaving spider Araneus ventricosus genome elucidates the spidroin gene catalogue.</title>
        <authorList>
            <person name="Kono N."/>
            <person name="Nakamura H."/>
            <person name="Ohtoshi R."/>
            <person name="Moran D.A.P."/>
            <person name="Shinohara A."/>
            <person name="Yoshida Y."/>
            <person name="Fujiwara M."/>
            <person name="Mori M."/>
            <person name="Tomita M."/>
            <person name="Arakawa K."/>
        </authorList>
    </citation>
    <scope>NUCLEOTIDE SEQUENCE [LARGE SCALE GENOMIC DNA]</scope>
</reference>
<dbReference type="Proteomes" id="UP000499080">
    <property type="component" value="Unassembled WGS sequence"/>
</dbReference>
<dbReference type="EMBL" id="BGPR01002616">
    <property type="protein sequence ID" value="GBM76359.1"/>
    <property type="molecule type" value="Genomic_DNA"/>
</dbReference>
<sequence length="121" mass="14086">MGKPICNYALAPTFAGQPLALKRVSHSQKQTYHHKRHYCCMDFFAITPSAVFPRLFGLTRLQKRETNCQLCFSRTTRDRTYPDADARRMRPGILSQDSISPQDDELLNRFNFFSSFSDWES</sequence>